<comment type="caution">
    <text evidence="1">The sequence shown here is derived from an EMBL/GenBank/DDBJ whole genome shotgun (WGS) entry which is preliminary data.</text>
</comment>
<dbReference type="Proteomes" id="UP001172743">
    <property type="component" value="Unassembled WGS sequence"/>
</dbReference>
<name>A0ABT8GVU5_9BACL</name>
<reference evidence="1" key="1">
    <citation type="submission" date="2023-07" db="EMBL/GenBank/DDBJ databases">
        <title>Ureibacillus sp. isolated from freshwater well.</title>
        <authorList>
            <person name="Kirdat K."/>
            <person name="Bhatt A."/>
            <person name="Teware R."/>
            <person name="Bhavsar Y."/>
            <person name="Yadav A."/>
        </authorList>
    </citation>
    <scope>NUCLEOTIDE SEQUENCE</scope>
    <source>
        <strain evidence="1">BA0131</strain>
    </source>
</reference>
<keyword evidence="2" id="KW-1185">Reference proteome</keyword>
<evidence type="ECO:0000313" key="2">
    <source>
        <dbReference type="Proteomes" id="UP001172743"/>
    </source>
</evidence>
<dbReference type="RefSeq" id="WP_301139850.1">
    <property type="nucleotide sequence ID" value="NZ_JAUHTQ010000024.1"/>
</dbReference>
<protein>
    <submittedName>
        <fullName evidence="1">Uncharacterized protein</fullName>
    </submittedName>
</protein>
<organism evidence="1 2">
    <name type="scientific">Ureibacillus aquaedulcis</name>
    <dbReference type="NCBI Taxonomy" id="3058421"/>
    <lineage>
        <taxon>Bacteria</taxon>
        <taxon>Bacillati</taxon>
        <taxon>Bacillota</taxon>
        <taxon>Bacilli</taxon>
        <taxon>Bacillales</taxon>
        <taxon>Caryophanaceae</taxon>
        <taxon>Ureibacillus</taxon>
    </lineage>
</organism>
<proteinExistence type="predicted"/>
<sequence length="179" mass="21474">MSKLNDEIQESLLEQFKEQVQQTLYNLQTLYEVSDIKQYITRLINPWFLGDEEIEHDVQTGYITLPSGPLYFQLETDRGIVQLQLQYEDRDHLSLFENWLGECSFTFKTDTNIPYISEPQIGLNVLWFNPTMSYRQQYEYMNTKNILSHQLNYSDSKLEWYVKNYDKHLRLALNRIPVN</sequence>
<gene>
    <name evidence="1" type="ORF">QYB95_18520</name>
</gene>
<dbReference type="EMBL" id="JAUHTQ010000024">
    <property type="protein sequence ID" value="MDN4495540.1"/>
    <property type="molecule type" value="Genomic_DNA"/>
</dbReference>
<accession>A0ABT8GVU5</accession>
<evidence type="ECO:0000313" key="1">
    <source>
        <dbReference type="EMBL" id="MDN4495540.1"/>
    </source>
</evidence>